<name>A0A873WDX9_9CAUD</name>
<dbReference type="Pfam" id="PF24192">
    <property type="entry name" value="DUF7417"/>
    <property type="match status" value="1"/>
</dbReference>
<gene>
    <name evidence="2" type="ORF">CPT_Spernnie_065</name>
</gene>
<dbReference type="EMBL" id="MT701594">
    <property type="protein sequence ID" value="QPB09669.1"/>
    <property type="molecule type" value="Genomic_DNA"/>
</dbReference>
<sequence>MSRMGDLVIDLMSYEAGELDDSETLELFALLIKSGMCWKLGRHYWDAGSRMIDARLITEEGVILPELVPA</sequence>
<keyword evidence="3" id="KW-1185">Reference proteome</keyword>
<reference evidence="2" key="1">
    <citation type="submission" date="2020-07" db="EMBL/GenBank/DDBJ databases">
        <title>Complete genome sequence of Streptomyces phage Spernnie.</title>
        <authorList>
            <person name="Tate N.B."/>
            <person name="Melbern L."/>
            <person name="Clark J.D."/>
            <person name="Hernandez I."/>
            <person name="Liu M."/>
            <person name="Burrowes B.H."/>
        </authorList>
    </citation>
    <scope>NUCLEOTIDE SEQUENCE</scope>
</reference>
<dbReference type="Proteomes" id="UP000662797">
    <property type="component" value="Segment"/>
</dbReference>
<proteinExistence type="predicted"/>
<evidence type="ECO:0000259" key="1">
    <source>
        <dbReference type="Pfam" id="PF24192"/>
    </source>
</evidence>
<feature type="domain" description="DUF7417" evidence="1">
    <location>
        <begin position="1"/>
        <end position="65"/>
    </location>
</feature>
<accession>A0A873WDX9</accession>
<protein>
    <recommendedName>
        <fullName evidence="1">DUF7417 domain-containing protein</fullName>
    </recommendedName>
</protein>
<evidence type="ECO:0000313" key="2">
    <source>
        <dbReference type="EMBL" id="QPB09669.1"/>
    </source>
</evidence>
<evidence type="ECO:0000313" key="3">
    <source>
        <dbReference type="Proteomes" id="UP000662797"/>
    </source>
</evidence>
<organism evidence="2 3">
    <name type="scientific">Streptomyces phage Spernnie</name>
    <dbReference type="NCBI Taxonomy" id="2767588"/>
    <lineage>
        <taxon>Viruses</taxon>
        <taxon>Duplodnaviria</taxon>
        <taxon>Heunggongvirae</taxon>
        <taxon>Uroviricota</taxon>
        <taxon>Caudoviricetes</taxon>
        <taxon>Arquatrovirinae</taxon>
        <taxon>Sentinelvirus</taxon>
        <taxon>Sentinelvirus spernnie</taxon>
    </lineage>
</organism>
<dbReference type="InterPro" id="IPR055840">
    <property type="entry name" value="DUF7417"/>
</dbReference>